<organism evidence="3 4">
    <name type="scientific">Pseudonocardia kunmingensis</name>
    <dbReference type="NCBI Taxonomy" id="630975"/>
    <lineage>
        <taxon>Bacteria</taxon>
        <taxon>Bacillati</taxon>
        <taxon>Actinomycetota</taxon>
        <taxon>Actinomycetes</taxon>
        <taxon>Pseudonocardiales</taxon>
        <taxon>Pseudonocardiaceae</taxon>
        <taxon>Pseudonocardia</taxon>
    </lineage>
</organism>
<comment type="caution">
    <text evidence="3">The sequence shown here is derived from an EMBL/GenBank/DDBJ whole genome shotgun (WGS) entry which is preliminary data.</text>
</comment>
<dbReference type="AlphaFoldDB" id="A0A543D397"/>
<reference evidence="3 4" key="1">
    <citation type="submission" date="2019-06" db="EMBL/GenBank/DDBJ databases">
        <title>Sequencing the genomes of 1000 actinobacteria strains.</title>
        <authorList>
            <person name="Klenk H.-P."/>
        </authorList>
    </citation>
    <scope>NUCLEOTIDE SEQUENCE [LARGE SCALE GENOMIC DNA]</scope>
    <source>
        <strain evidence="3 4">DSM 45301</strain>
    </source>
</reference>
<feature type="transmembrane region" description="Helical" evidence="1">
    <location>
        <begin position="21"/>
        <end position="40"/>
    </location>
</feature>
<sequence length="382" mass="38096">MTRALPTEAPASRRGRILGVDAARAVALVGMFATHIFPLRADGQETLTAQVASGRASALFAVLAGVGIALATGGTRPPDGARAHLAAAAGLAVRGVLVGALGLTLVALDPPVAVILAYYGLLFLLATPLLRLPAPVLAGGAVLACVLMPVVSQLLRADLPGGYPDQPGWAALADPGALLVTLGLTGTYPVLTWTTYLLAGMAVGRLDLGRTRVAAGLLGGGVALAAAAHTASALLLGAGGAVVLGGAATQRHHGTTPVGSWWWLAVDSPHSGSPLDLAATVGSALAVLGAMLVLARVARPLVLVPAAVGAAPLTVYALHVVAVTVYPGRGPDDAAVWLGNVLGATLVGVVLWWAGTRGPLEAVLAAAGRATRQSVQGRVAQR</sequence>
<feature type="transmembrane region" description="Helical" evidence="1">
    <location>
        <begin position="137"/>
        <end position="156"/>
    </location>
</feature>
<evidence type="ECO:0000313" key="4">
    <source>
        <dbReference type="Proteomes" id="UP000315677"/>
    </source>
</evidence>
<name>A0A543D397_9PSEU</name>
<protein>
    <submittedName>
        <fullName evidence="3">Uncharacterized protein DUF1624</fullName>
    </submittedName>
</protein>
<keyword evidence="1" id="KW-1133">Transmembrane helix</keyword>
<dbReference type="Proteomes" id="UP000315677">
    <property type="component" value="Unassembled WGS sequence"/>
</dbReference>
<evidence type="ECO:0000313" key="3">
    <source>
        <dbReference type="EMBL" id="TQM03811.1"/>
    </source>
</evidence>
<feature type="domain" description="Heparan-alpha-glucosaminide N-acetyltransferase catalytic" evidence="2">
    <location>
        <begin position="16"/>
        <end position="208"/>
    </location>
</feature>
<feature type="transmembrane region" description="Helical" evidence="1">
    <location>
        <begin position="176"/>
        <end position="201"/>
    </location>
</feature>
<evidence type="ECO:0000256" key="1">
    <source>
        <dbReference type="SAM" id="Phobius"/>
    </source>
</evidence>
<feature type="transmembrane region" description="Helical" evidence="1">
    <location>
        <begin position="213"/>
        <end position="236"/>
    </location>
</feature>
<feature type="transmembrane region" description="Helical" evidence="1">
    <location>
        <begin position="85"/>
        <end position="106"/>
    </location>
</feature>
<dbReference type="EMBL" id="VFPA01000005">
    <property type="protein sequence ID" value="TQM03811.1"/>
    <property type="molecule type" value="Genomic_DNA"/>
</dbReference>
<proteinExistence type="predicted"/>
<keyword evidence="1" id="KW-0472">Membrane</keyword>
<evidence type="ECO:0000259" key="2">
    <source>
        <dbReference type="Pfam" id="PF07786"/>
    </source>
</evidence>
<gene>
    <name evidence="3" type="ORF">FB558_6836</name>
</gene>
<feature type="transmembrane region" description="Helical" evidence="1">
    <location>
        <begin position="52"/>
        <end position="73"/>
    </location>
</feature>
<dbReference type="InterPro" id="IPR012429">
    <property type="entry name" value="HGSNAT_cat"/>
</dbReference>
<keyword evidence="1" id="KW-0812">Transmembrane</keyword>
<dbReference type="Pfam" id="PF07786">
    <property type="entry name" value="HGSNAT_cat"/>
    <property type="match status" value="1"/>
</dbReference>
<feature type="transmembrane region" description="Helical" evidence="1">
    <location>
        <begin position="112"/>
        <end position="130"/>
    </location>
</feature>
<keyword evidence="4" id="KW-1185">Reference proteome</keyword>
<feature type="transmembrane region" description="Helical" evidence="1">
    <location>
        <begin position="277"/>
        <end position="295"/>
    </location>
</feature>
<accession>A0A543D397</accession>
<feature type="transmembrane region" description="Helical" evidence="1">
    <location>
        <begin position="334"/>
        <end position="354"/>
    </location>
</feature>
<feature type="transmembrane region" description="Helical" evidence="1">
    <location>
        <begin position="302"/>
        <end position="322"/>
    </location>
</feature>